<feature type="domain" description="ABC-2 type transporter transmembrane" evidence="6">
    <location>
        <begin position="72"/>
        <end position="258"/>
    </location>
</feature>
<organism evidence="7 8">
    <name type="scientific">Streptomyces lomondensis</name>
    <dbReference type="NCBI Taxonomy" id="68229"/>
    <lineage>
        <taxon>Bacteria</taxon>
        <taxon>Bacillati</taxon>
        <taxon>Actinomycetota</taxon>
        <taxon>Actinomycetes</taxon>
        <taxon>Kitasatosporales</taxon>
        <taxon>Streptomycetaceae</taxon>
        <taxon>Streptomyces</taxon>
    </lineage>
</organism>
<keyword evidence="2 5" id="KW-0812">Transmembrane</keyword>
<dbReference type="RefSeq" id="WP_229906508.1">
    <property type="nucleotide sequence ID" value="NZ_BMWC01000005.1"/>
</dbReference>
<dbReference type="Proteomes" id="UP000617743">
    <property type="component" value="Unassembled WGS sequence"/>
</dbReference>
<comment type="caution">
    <text evidence="7">The sequence shown here is derived from an EMBL/GenBank/DDBJ whole genome shotgun (WGS) entry which is preliminary data.</text>
</comment>
<sequence>MSEATVVATPTRVPRPIPPRTGLWTTYATLLRWTMGQIGAVLPLIILIQALLAAGIIVGFGFLIGDVNSPAAQFLSTGTPTVLLMVIGLVMVPQGVAQARTSGTFTYQRALPVPRPLLLLADLTVWLVVALPGIPVAVFVAWLRYDLSYSFDWSLLVTASVLTALVATAVGYAVAVLLPPLLAQLASQVLVFFVMLFSPITFPESQLPEWFRAVHDVLPFRPAADLLRAGLVSGDQGVNWQDLAVLTVWCLLGLTISVRALVRRP</sequence>
<evidence type="ECO:0000256" key="4">
    <source>
        <dbReference type="ARBA" id="ARBA00023136"/>
    </source>
</evidence>
<evidence type="ECO:0000256" key="1">
    <source>
        <dbReference type="ARBA" id="ARBA00004141"/>
    </source>
</evidence>
<name>A0ABQ2XAA5_9ACTN</name>
<keyword evidence="3 5" id="KW-1133">Transmembrane helix</keyword>
<dbReference type="PANTHER" id="PTHR43229">
    <property type="entry name" value="NODULATION PROTEIN J"/>
    <property type="match status" value="1"/>
</dbReference>
<keyword evidence="4 5" id="KW-0472">Membrane</keyword>
<feature type="transmembrane region" description="Helical" evidence="5">
    <location>
        <begin position="71"/>
        <end position="96"/>
    </location>
</feature>
<comment type="subcellular location">
    <subcellularLocation>
        <location evidence="1">Membrane</location>
        <topology evidence="1">Multi-pass membrane protein</topology>
    </subcellularLocation>
</comment>
<dbReference type="EMBL" id="BMWC01000005">
    <property type="protein sequence ID" value="GGX07611.1"/>
    <property type="molecule type" value="Genomic_DNA"/>
</dbReference>
<evidence type="ECO:0000313" key="7">
    <source>
        <dbReference type="EMBL" id="GGX07611.1"/>
    </source>
</evidence>
<evidence type="ECO:0000256" key="2">
    <source>
        <dbReference type="ARBA" id="ARBA00022692"/>
    </source>
</evidence>
<dbReference type="Pfam" id="PF12698">
    <property type="entry name" value="ABC2_membrane_3"/>
    <property type="match status" value="1"/>
</dbReference>
<feature type="transmembrane region" description="Helical" evidence="5">
    <location>
        <begin position="40"/>
        <end position="65"/>
    </location>
</feature>
<proteinExistence type="predicted"/>
<protein>
    <submittedName>
        <fullName evidence="7">Multidrug ABC transporter permease</fullName>
    </submittedName>
</protein>
<dbReference type="InterPro" id="IPR013525">
    <property type="entry name" value="ABC2_TM"/>
</dbReference>
<feature type="transmembrane region" description="Helical" evidence="5">
    <location>
        <begin position="117"/>
        <end position="143"/>
    </location>
</feature>
<reference evidence="8" key="1">
    <citation type="journal article" date="2019" name="Int. J. Syst. Evol. Microbiol.">
        <title>The Global Catalogue of Microorganisms (GCM) 10K type strain sequencing project: providing services to taxonomists for standard genome sequencing and annotation.</title>
        <authorList>
            <consortium name="The Broad Institute Genomics Platform"/>
            <consortium name="The Broad Institute Genome Sequencing Center for Infectious Disease"/>
            <person name="Wu L."/>
            <person name="Ma J."/>
        </authorList>
    </citation>
    <scope>NUCLEOTIDE SEQUENCE [LARGE SCALE GENOMIC DNA]</scope>
    <source>
        <strain evidence="8">JCM 4866</strain>
    </source>
</reference>
<feature type="transmembrane region" description="Helical" evidence="5">
    <location>
        <begin position="243"/>
        <end position="262"/>
    </location>
</feature>
<feature type="transmembrane region" description="Helical" evidence="5">
    <location>
        <begin position="185"/>
        <end position="202"/>
    </location>
</feature>
<keyword evidence="8" id="KW-1185">Reference proteome</keyword>
<evidence type="ECO:0000259" key="6">
    <source>
        <dbReference type="Pfam" id="PF12698"/>
    </source>
</evidence>
<feature type="transmembrane region" description="Helical" evidence="5">
    <location>
        <begin position="155"/>
        <end position="178"/>
    </location>
</feature>
<gene>
    <name evidence="7" type="ORF">GCM10010383_42300</name>
</gene>
<evidence type="ECO:0000256" key="3">
    <source>
        <dbReference type="ARBA" id="ARBA00022989"/>
    </source>
</evidence>
<dbReference type="InterPro" id="IPR051784">
    <property type="entry name" value="Nod_factor_ABC_transporter"/>
</dbReference>
<evidence type="ECO:0000313" key="8">
    <source>
        <dbReference type="Proteomes" id="UP000617743"/>
    </source>
</evidence>
<evidence type="ECO:0000256" key="5">
    <source>
        <dbReference type="SAM" id="Phobius"/>
    </source>
</evidence>
<accession>A0ABQ2XAA5</accession>
<dbReference type="PANTHER" id="PTHR43229:SF3">
    <property type="entry name" value="ABC-TYPE MULTIDRUG TRANSPORT SYSTEM, PERMEASE COMPONENT"/>
    <property type="match status" value="1"/>
</dbReference>